<dbReference type="PANTHER" id="PTHR10527">
    <property type="entry name" value="IMPORTIN BETA"/>
    <property type="match status" value="1"/>
</dbReference>
<dbReference type="GO" id="GO:0005737">
    <property type="term" value="C:cytoplasm"/>
    <property type="evidence" value="ECO:0007669"/>
    <property type="project" value="UniProtKB-SubCell"/>
</dbReference>
<dbReference type="SUPFAM" id="SSF48371">
    <property type="entry name" value="ARM repeat"/>
    <property type="match status" value="2"/>
</dbReference>
<feature type="transmembrane region" description="Helical" evidence="7">
    <location>
        <begin position="230"/>
        <end position="255"/>
    </location>
</feature>
<evidence type="ECO:0000256" key="3">
    <source>
        <dbReference type="ARBA" id="ARBA00022490"/>
    </source>
</evidence>
<dbReference type="Proteomes" id="UP000807353">
    <property type="component" value="Unassembled WGS sequence"/>
</dbReference>
<feature type="domain" description="DUF6535" evidence="8">
    <location>
        <begin position="59"/>
        <end position="222"/>
    </location>
</feature>
<dbReference type="Gene3D" id="1.25.10.10">
    <property type="entry name" value="Leucine-rich Repeat Variant"/>
    <property type="match status" value="4"/>
</dbReference>
<dbReference type="Pfam" id="PF20153">
    <property type="entry name" value="DUF6535"/>
    <property type="match status" value="1"/>
</dbReference>
<feature type="region of interest" description="Disordered" evidence="6">
    <location>
        <begin position="1"/>
        <end position="43"/>
    </location>
</feature>
<feature type="transmembrane region" description="Helical" evidence="7">
    <location>
        <begin position="81"/>
        <end position="100"/>
    </location>
</feature>
<comment type="caution">
    <text evidence="9">The sequence shown here is derived from an EMBL/GenBank/DDBJ whole genome shotgun (WGS) entry which is preliminary data.</text>
</comment>
<keyword evidence="7" id="KW-0472">Membrane</keyword>
<evidence type="ECO:0000259" key="8">
    <source>
        <dbReference type="Pfam" id="PF20153"/>
    </source>
</evidence>
<dbReference type="EMBL" id="MU150407">
    <property type="protein sequence ID" value="KAF9456710.1"/>
    <property type="molecule type" value="Genomic_DNA"/>
</dbReference>
<dbReference type="GO" id="GO:0006606">
    <property type="term" value="P:protein import into nucleus"/>
    <property type="evidence" value="ECO:0007669"/>
    <property type="project" value="InterPro"/>
</dbReference>
<evidence type="ECO:0000256" key="1">
    <source>
        <dbReference type="ARBA" id="ARBA00004496"/>
    </source>
</evidence>
<dbReference type="InterPro" id="IPR040122">
    <property type="entry name" value="Importin_beta"/>
</dbReference>
<evidence type="ECO:0000313" key="10">
    <source>
        <dbReference type="Proteomes" id="UP000807353"/>
    </source>
</evidence>
<feature type="transmembrane region" description="Helical" evidence="7">
    <location>
        <begin position="201"/>
        <end position="224"/>
    </location>
</feature>
<evidence type="ECO:0000256" key="4">
    <source>
        <dbReference type="ARBA" id="ARBA00022737"/>
    </source>
</evidence>
<keyword evidence="2" id="KW-0813">Transport</keyword>
<dbReference type="OrthoDB" id="3219854at2759"/>
<sequence>MSQMHPESEGDKYAMNENNAERGNNHPAGPSAAPRTIGVGGRDLDDTECDKLRPDAKIWSLYLTKAEEKARQQAELWKTGLESLLIFAGLFAGVVASFVVESRRDLQPQTKAEILLANILNAVRNETSSQDMFTPSASARWINGLWFVSLLITLFSAIMGVLAKSWIVKFIPVASGQESDDAYRRWVYDERAKLWYLEKGITTIPLLIQTALLLFCFGFTLQSIGDDPSLGWVVLVLVVLGIIIYIIITALPLFYPWIPIQTPLSDVLAGIVHFYRSIPPSGLSTLTSKYSHINRSRREVPNKDNVLLEIWRSQLTQAARPTNVDEAIAELNRIKLSDTWWKRFVGWDTPKILCSRLRESITYGLQHEFAYDVLCDHLYALSGLAEHFESSDPDRLITELGPFLKTGNPLNRWNVFPEPVRALAFGVRVPILLAHKEDFTTREMEERPWETMVHDMSPNHRFKFVMAACRGLAGDQGRLRKISALSIIVSIAKATTAAVGPKSEWVVEVSTEAKTETERLARQYLEKLFREIAMGWKQIIFENSSKTPSTTANSDPWNMIIPGNPSLALKPSNAEVHRQITMLGMLAEDADFDQFVKISIPKLARISVDNPNGDIRNHGITELISLAQNERLHDAVKETLLESLGSALQSFYSRTRIHAIEALVLLVRHSDPQSHFQDIVSSLIRRFFGMLVNNYNKDVRDAAMNAFPSFFLNENLRNIIMLIVPESVISLFGSSHWQLRLHAVETLLTLIQRFNFPDIVNPTLPKLVDLTLSDEDGNVCAAGMKTLGSVAQNSVLRDNAIPMLPRILHFAWDRVDSSARTSWIEILIILVRKVDYRDSIKAAMPTLFIIMLNDADAGVYAAGMKAITSLAEDEFLRDTIVPEYLQGLYSALTNSPWKVHKIRAIDTLVELAKDSHFRNSIKEALPGLVELMMNDPDNAVRTAGARPLALLIKSDDMIKKSVPEILESRFKNGSPKNRIHIIDAIGDISEFRDAAQSAIPRVVDMAVYDTNHHVRIAGIKAIARLAHDDDLRRIVRPTVSDILSSAWRDPNWQVRSAWAVMLATLSQNLNFPRLIESAIPTLIRIARNDSNKNVCVAGIKSIALLAKYRNYQSIIKEDLIKIIQTALGDRSWEIRIAWAEIHIILAHNNDLQNYIESDVPKLLKMSTHDADKDVRIASIKTLVSLAQDDKPQSIHRVARDSIKSALIKNLDLPFKDSHWQVRITWVEALETVIVRVSNFRDNVRLILIKLVELAVKDEGPDVRGAAVNALISLTNNDDGIREAIIPTLPKNLDSVFKDFRLRADWSQILYTLAQYSPRRMGGAAKSAIPRIVKLAVKDDDDNIRTINMNLLTSLMKEGVLTLPSCSAGPWAPNIIGSFPASFRDAGKPALSKNLDLALKESDWQLRIRALESLGILVPKSEFQDVVKSTIPQILKMAVNDEEKDVRTAGMNILEKLRAEKNGIGDAILLAIPSAIALITPEGWGIQNAIDNLLNFTRLPEHPGYMTRVLTARLKESLWLTRATALELLTSLNRYTTLKQYVQSVIPEIITLALEDKEDGVRAAGIRSLAKLAEEDALQDRIKLVLPQLMSLIEVGNLRTPVVELISLLSVDENGSSFN</sequence>
<feature type="compositionally biased region" description="Basic and acidic residues" evidence="6">
    <location>
        <begin position="1"/>
        <end position="24"/>
    </location>
</feature>
<keyword evidence="5" id="KW-0653">Protein transport</keyword>
<organism evidence="9 10">
    <name type="scientific">Collybia nuda</name>
    <dbReference type="NCBI Taxonomy" id="64659"/>
    <lineage>
        <taxon>Eukaryota</taxon>
        <taxon>Fungi</taxon>
        <taxon>Dikarya</taxon>
        <taxon>Basidiomycota</taxon>
        <taxon>Agaricomycotina</taxon>
        <taxon>Agaricomycetes</taxon>
        <taxon>Agaricomycetidae</taxon>
        <taxon>Agaricales</taxon>
        <taxon>Tricholomatineae</taxon>
        <taxon>Clitocybaceae</taxon>
        <taxon>Collybia</taxon>
    </lineage>
</organism>
<feature type="transmembrane region" description="Helical" evidence="7">
    <location>
        <begin position="141"/>
        <end position="162"/>
    </location>
</feature>
<evidence type="ECO:0000256" key="2">
    <source>
        <dbReference type="ARBA" id="ARBA00022448"/>
    </source>
</evidence>
<dbReference type="InterPro" id="IPR016024">
    <property type="entry name" value="ARM-type_fold"/>
</dbReference>
<evidence type="ECO:0000256" key="6">
    <source>
        <dbReference type="SAM" id="MobiDB-lite"/>
    </source>
</evidence>
<evidence type="ECO:0000256" key="5">
    <source>
        <dbReference type="ARBA" id="ARBA00022927"/>
    </source>
</evidence>
<evidence type="ECO:0000256" key="7">
    <source>
        <dbReference type="SAM" id="Phobius"/>
    </source>
</evidence>
<protein>
    <submittedName>
        <fullName evidence="9">Armadillo-type protein</fullName>
    </submittedName>
</protein>
<keyword evidence="10" id="KW-1185">Reference proteome</keyword>
<keyword evidence="7" id="KW-0812">Transmembrane</keyword>
<keyword evidence="7" id="KW-1133">Transmembrane helix</keyword>
<accession>A0A9P5XVY6</accession>
<evidence type="ECO:0000313" key="9">
    <source>
        <dbReference type="EMBL" id="KAF9456710.1"/>
    </source>
</evidence>
<dbReference type="InterPro" id="IPR045338">
    <property type="entry name" value="DUF6535"/>
</dbReference>
<name>A0A9P5XVY6_9AGAR</name>
<comment type="subcellular location">
    <subcellularLocation>
        <location evidence="1">Cytoplasm</location>
    </subcellularLocation>
</comment>
<keyword evidence="4" id="KW-0677">Repeat</keyword>
<keyword evidence="3" id="KW-0963">Cytoplasm</keyword>
<reference evidence="9" key="1">
    <citation type="submission" date="2020-11" db="EMBL/GenBank/DDBJ databases">
        <authorList>
            <consortium name="DOE Joint Genome Institute"/>
            <person name="Ahrendt S."/>
            <person name="Riley R."/>
            <person name="Andreopoulos W."/>
            <person name="Labutti K."/>
            <person name="Pangilinan J."/>
            <person name="Ruiz-Duenas F.J."/>
            <person name="Barrasa J.M."/>
            <person name="Sanchez-Garcia M."/>
            <person name="Camarero S."/>
            <person name="Miyauchi S."/>
            <person name="Serrano A."/>
            <person name="Linde D."/>
            <person name="Babiker R."/>
            <person name="Drula E."/>
            <person name="Ayuso-Fernandez I."/>
            <person name="Pacheco R."/>
            <person name="Padilla G."/>
            <person name="Ferreira P."/>
            <person name="Barriuso J."/>
            <person name="Kellner H."/>
            <person name="Castanera R."/>
            <person name="Alfaro M."/>
            <person name="Ramirez L."/>
            <person name="Pisabarro A.G."/>
            <person name="Kuo A."/>
            <person name="Tritt A."/>
            <person name="Lipzen A."/>
            <person name="He G."/>
            <person name="Yan M."/>
            <person name="Ng V."/>
            <person name="Cullen D."/>
            <person name="Martin F."/>
            <person name="Rosso M.-N."/>
            <person name="Henrissat B."/>
            <person name="Hibbett D."/>
            <person name="Martinez A.T."/>
            <person name="Grigoriev I.V."/>
        </authorList>
    </citation>
    <scope>NUCLEOTIDE SEQUENCE</scope>
    <source>
        <strain evidence="9">CBS 247.69</strain>
    </source>
</reference>
<gene>
    <name evidence="9" type="ORF">BDZ94DRAFT_1314888</name>
</gene>
<proteinExistence type="predicted"/>
<dbReference type="InterPro" id="IPR011989">
    <property type="entry name" value="ARM-like"/>
</dbReference>